<evidence type="ECO:0000313" key="3">
    <source>
        <dbReference type="Proteomes" id="UP000799118"/>
    </source>
</evidence>
<feature type="non-terminal residue" evidence="2">
    <location>
        <position position="69"/>
    </location>
</feature>
<evidence type="ECO:0000313" key="2">
    <source>
        <dbReference type="EMBL" id="KAE9390709.1"/>
    </source>
</evidence>
<accession>A0A6A4GXU5</accession>
<keyword evidence="3" id="KW-1185">Reference proteome</keyword>
<protein>
    <recommendedName>
        <fullName evidence="1">DUF8040 domain-containing protein</fullName>
    </recommendedName>
</protein>
<proteinExistence type="predicted"/>
<dbReference type="InterPro" id="IPR058353">
    <property type="entry name" value="DUF8040"/>
</dbReference>
<dbReference type="AlphaFoldDB" id="A0A6A4GXU5"/>
<feature type="non-terminal residue" evidence="2">
    <location>
        <position position="1"/>
    </location>
</feature>
<dbReference type="Proteomes" id="UP000799118">
    <property type="component" value="Unassembled WGS sequence"/>
</dbReference>
<dbReference type="OrthoDB" id="2430314at2759"/>
<feature type="domain" description="DUF8040" evidence="1">
    <location>
        <begin position="8"/>
        <end position="69"/>
    </location>
</feature>
<gene>
    <name evidence="2" type="ORF">BT96DRAFT_779705</name>
</gene>
<sequence length="69" mass="8114">YNPEPYHTSALTGAEWVKELKNGHSERMRHNLGVNRYVFAKLCLELRREGGLQPRRHVDVEEMVATFLY</sequence>
<reference evidence="2" key="1">
    <citation type="journal article" date="2019" name="Environ. Microbiol.">
        <title>Fungal ecological strategies reflected in gene transcription - a case study of two litter decomposers.</title>
        <authorList>
            <person name="Barbi F."/>
            <person name="Kohler A."/>
            <person name="Barry K."/>
            <person name="Baskaran P."/>
            <person name="Daum C."/>
            <person name="Fauchery L."/>
            <person name="Ihrmark K."/>
            <person name="Kuo A."/>
            <person name="LaButti K."/>
            <person name="Lipzen A."/>
            <person name="Morin E."/>
            <person name="Grigoriev I.V."/>
            <person name="Henrissat B."/>
            <person name="Lindahl B."/>
            <person name="Martin F."/>
        </authorList>
    </citation>
    <scope>NUCLEOTIDE SEQUENCE</scope>
    <source>
        <strain evidence="2">JB14</strain>
    </source>
</reference>
<name>A0A6A4GXU5_9AGAR</name>
<evidence type="ECO:0000259" key="1">
    <source>
        <dbReference type="Pfam" id="PF26138"/>
    </source>
</evidence>
<dbReference type="EMBL" id="ML769649">
    <property type="protein sequence ID" value="KAE9390709.1"/>
    <property type="molecule type" value="Genomic_DNA"/>
</dbReference>
<organism evidence="2 3">
    <name type="scientific">Gymnopus androsaceus JB14</name>
    <dbReference type="NCBI Taxonomy" id="1447944"/>
    <lineage>
        <taxon>Eukaryota</taxon>
        <taxon>Fungi</taxon>
        <taxon>Dikarya</taxon>
        <taxon>Basidiomycota</taxon>
        <taxon>Agaricomycotina</taxon>
        <taxon>Agaricomycetes</taxon>
        <taxon>Agaricomycetidae</taxon>
        <taxon>Agaricales</taxon>
        <taxon>Marasmiineae</taxon>
        <taxon>Omphalotaceae</taxon>
        <taxon>Gymnopus</taxon>
    </lineage>
</organism>
<dbReference type="Pfam" id="PF26138">
    <property type="entry name" value="DUF8040"/>
    <property type="match status" value="1"/>
</dbReference>